<protein>
    <submittedName>
        <fullName evidence="1">Uncharacterized protein</fullName>
    </submittedName>
</protein>
<name>A0ABV0B927_9SPHN</name>
<evidence type="ECO:0000313" key="1">
    <source>
        <dbReference type="EMBL" id="MEN3748069.1"/>
    </source>
</evidence>
<reference evidence="1 2" key="1">
    <citation type="submission" date="2024-05" db="EMBL/GenBank/DDBJ databases">
        <title>Sphingomonas sp. HF-S3 16S ribosomal RNA gene Genome sequencing and assembly.</title>
        <authorList>
            <person name="Lee H."/>
        </authorList>
    </citation>
    <scope>NUCLEOTIDE SEQUENCE [LARGE SCALE GENOMIC DNA]</scope>
    <source>
        <strain evidence="1 2">HF-S3</strain>
    </source>
</reference>
<sequence>MLRTLSKDLREREFGDRGCDLVPPYSLDFKPSEQAFSKLNAYPNKAAERAIP</sequence>
<accession>A0ABV0B927</accession>
<gene>
    <name evidence="1" type="ORF">TPR58_12910</name>
</gene>
<dbReference type="Proteomes" id="UP001427805">
    <property type="component" value="Unassembled WGS sequence"/>
</dbReference>
<dbReference type="RefSeq" id="WP_346247245.1">
    <property type="nucleotide sequence ID" value="NZ_JBDIZK010000007.1"/>
</dbReference>
<evidence type="ECO:0000313" key="2">
    <source>
        <dbReference type="Proteomes" id="UP001427805"/>
    </source>
</evidence>
<proteinExistence type="predicted"/>
<dbReference type="EMBL" id="JBDIZK010000007">
    <property type="protein sequence ID" value="MEN3748069.1"/>
    <property type="molecule type" value="Genomic_DNA"/>
</dbReference>
<keyword evidence="2" id="KW-1185">Reference proteome</keyword>
<comment type="caution">
    <text evidence="1">The sequence shown here is derived from an EMBL/GenBank/DDBJ whole genome shotgun (WGS) entry which is preliminary data.</text>
</comment>
<organism evidence="1 2">
    <name type="scientific">Sphingomonas rustica</name>
    <dbReference type="NCBI Taxonomy" id="3103142"/>
    <lineage>
        <taxon>Bacteria</taxon>
        <taxon>Pseudomonadati</taxon>
        <taxon>Pseudomonadota</taxon>
        <taxon>Alphaproteobacteria</taxon>
        <taxon>Sphingomonadales</taxon>
        <taxon>Sphingomonadaceae</taxon>
        <taxon>Sphingomonas</taxon>
    </lineage>
</organism>